<keyword evidence="2" id="KW-1185">Reference proteome</keyword>
<gene>
    <name evidence="1" type="ORF">AOC05_01980</name>
</gene>
<sequence>MMIADFVNVDAVGKVNIIGGGIQPLGLNPVTGLTASFSVFVNVTVSIPLFSDSAAAVEMVLVNTDGQPVTVAGPERQGIMRFTQDLDFRFSGEPNIQQPPLGFPGSSNMVLNFSGGLPLNAGETYEWDVLLDQRRLSSITFFVAGAETQ</sequence>
<reference evidence="2" key="1">
    <citation type="submission" date="2015-09" db="EMBL/GenBank/DDBJ databases">
        <title>Complete genome of Arthrobacter alpinus strain R3.8.</title>
        <authorList>
            <person name="See-Too W.S."/>
            <person name="Chan K.G."/>
        </authorList>
    </citation>
    <scope>NUCLEOTIDE SEQUENCE [LARGE SCALE GENOMIC DNA]</scope>
    <source>
        <strain evidence="2">R3.8</strain>
    </source>
</reference>
<dbReference type="KEGG" id="aaq:AOC05_01980"/>
<dbReference type="InterPro" id="IPR054221">
    <property type="entry name" value="DUF6941"/>
</dbReference>
<protein>
    <submittedName>
        <fullName evidence="1">Uncharacterized protein</fullName>
    </submittedName>
</protein>
<accession>A0A0M4R9N6</accession>
<dbReference type="EMBL" id="CP012677">
    <property type="protein sequence ID" value="ALE91406.1"/>
    <property type="molecule type" value="Genomic_DNA"/>
</dbReference>
<dbReference type="AlphaFoldDB" id="A0A0M4R9N6"/>
<evidence type="ECO:0000313" key="2">
    <source>
        <dbReference type="Proteomes" id="UP000062833"/>
    </source>
</evidence>
<organism evidence="1 2">
    <name type="scientific">Arthrobacter alpinus</name>
    <dbReference type="NCBI Taxonomy" id="656366"/>
    <lineage>
        <taxon>Bacteria</taxon>
        <taxon>Bacillati</taxon>
        <taxon>Actinomycetota</taxon>
        <taxon>Actinomycetes</taxon>
        <taxon>Micrococcales</taxon>
        <taxon>Micrococcaceae</taxon>
        <taxon>Arthrobacter</taxon>
    </lineage>
</organism>
<evidence type="ECO:0000313" key="1">
    <source>
        <dbReference type="EMBL" id="ALE91406.1"/>
    </source>
</evidence>
<proteinExistence type="predicted"/>
<dbReference type="Proteomes" id="UP000062833">
    <property type="component" value="Chromosome"/>
</dbReference>
<dbReference type="Pfam" id="PF22091">
    <property type="entry name" value="DUF6941"/>
    <property type="match status" value="1"/>
</dbReference>
<dbReference type="PATRIC" id="fig|656366.3.peg.445"/>
<name>A0A0M4R9N6_9MICC</name>